<keyword evidence="2" id="KW-1185">Reference proteome</keyword>
<name>A0A1L9SA05_9EURO</name>
<dbReference type="GO" id="GO:0016705">
    <property type="term" value="F:oxidoreductase activity, acting on paired donors, with incorporation or reduction of molecular oxygen"/>
    <property type="evidence" value="ECO:0007669"/>
    <property type="project" value="InterPro"/>
</dbReference>
<dbReference type="InterPro" id="IPR036396">
    <property type="entry name" value="Cyt_P450_sf"/>
</dbReference>
<dbReference type="GeneID" id="34614565"/>
<gene>
    <name evidence="1" type="ORF">ASPZODRAFT_27817</name>
</gene>
<proteinExistence type="predicted"/>
<dbReference type="EMBL" id="KV878349">
    <property type="protein sequence ID" value="OJJ44010.1"/>
    <property type="molecule type" value="Genomic_DNA"/>
</dbReference>
<dbReference type="SUPFAM" id="SSF48264">
    <property type="entry name" value="Cytochrome P450"/>
    <property type="match status" value="1"/>
</dbReference>
<dbReference type="OrthoDB" id="10029320at2759"/>
<evidence type="ECO:0000313" key="1">
    <source>
        <dbReference type="EMBL" id="OJJ44010.1"/>
    </source>
</evidence>
<dbReference type="VEuPathDB" id="FungiDB:ASPZODRAFT_27817"/>
<dbReference type="STRING" id="1073090.A0A1L9SA05"/>
<organism evidence="1 2">
    <name type="scientific">Penicilliopsis zonata CBS 506.65</name>
    <dbReference type="NCBI Taxonomy" id="1073090"/>
    <lineage>
        <taxon>Eukaryota</taxon>
        <taxon>Fungi</taxon>
        <taxon>Dikarya</taxon>
        <taxon>Ascomycota</taxon>
        <taxon>Pezizomycotina</taxon>
        <taxon>Eurotiomycetes</taxon>
        <taxon>Eurotiomycetidae</taxon>
        <taxon>Eurotiales</taxon>
        <taxon>Aspergillaceae</taxon>
        <taxon>Penicilliopsis</taxon>
    </lineage>
</organism>
<dbReference type="GO" id="GO:0020037">
    <property type="term" value="F:heme binding"/>
    <property type="evidence" value="ECO:0007669"/>
    <property type="project" value="InterPro"/>
</dbReference>
<dbReference type="GO" id="GO:0004497">
    <property type="term" value="F:monooxygenase activity"/>
    <property type="evidence" value="ECO:0007669"/>
    <property type="project" value="InterPro"/>
</dbReference>
<dbReference type="AlphaFoldDB" id="A0A1L9SA05"/>
<accession>A0A1L9SA05</accession>
<dbReference type="Proteomes" id="UP000184188">
    <property type="component" value="Unassembled WGS sequence"/>
</dbReference>
<sequence>MAQALSLRAALVVLCKDVHNHGVSETDLVNLAEAINRAWIESKDEQTTLELKDNRDLQRALSAVFPEHDFSNRQLNPLNKIIPGFETLWRIVLMTFLEVGFKAGRQHPEWREALVAFAKIPGKVQFETAEPVSVQFLVNEALRLHPPTKRIYRAYKATALDEHTRITSANIEACHTAPATWGPTAMTFDPLRWTHSTQEQNWLLGLES</sequence>
<protein>
    <submittedName>
        <fullName evidence="1">Uncharacterized protein</fullName>
    </submittedName>
</protein>
<dbReference type="Gene3D" id="1.10.630.10">
    <property type="entry name" value="Cytochrome P450"/>
    <property type="match status" value="1"/>
</dbReference>
<evidence type="ECO:0000313" key="2">
    <source>
        <dbReference type="Proteomes" id="UP000184188"/>
    </source>
</evidence>
<reference evidence="2" key="1">
    <citation type="journal article" date="2017" name="Genome Biol.">
        <title>Comparative genomics reveals high biological diversity and specific adaptations in the industrially and medically important fungal genus Aspergillus.</title>
        <authorList>
            <person name="de Vries R.P."/>
            <person name="Riley R."/>
            <person name="Wiebenga A."/>
            <person name="Aguilar-Osorio G."/>
            <person name="Amillis S."/>
            <person name="Uchima C.A."/>
            <person name="Anderluh G."/>
            <person name="Asadollahi M."/>
            <person name="Askin M."/>
            <person name="Barry K."/>
            <person name="Battaglia E."/>
            <person name="Bayram O."/>
            <person name="Benocci T."/>
            <person name="Braus-Stromeyer S.A."/>
            <person name="Caldana C."/>
            <person name="Canovas D."/>
            <person name="Cerqueira G.C."/>
            <person name="Chen F."/>
            <person name="Chen W."/>
            <person name="Choi C."/>
            <person name="Clum A."/>
            <person name="Dos Santos R.A."/>
            <person name="Damasio A.R."/>
            <person name="Diallinas G."/>
            <person name="Emri T."/>
            <person name="Fekete E."/>
            <person name="Flipphi M."/>
            <person name="Freyberg S."/>
            <person name="Gallo A."/>
            <person name="Gournas C."/>
            <person name="Habgood R."/>
            <person name="Hainaut M."/>
            <person name="Harispe M.L."/>
            <person name="Henrissat B."/>
            <person name="Hilden K.S."/>
            <person name="Hope R."/>
            <person name="Hossain A."/>
            <person name="Karabika E."/>
            <person name="Karaffa L."/>
            <person name="Karanyi Z."/>
            <person name="Krasevec N."/>
            <person name="Kuo A."/>
            <person name="Kusch H."/>
            <person name="LaButti K."/>
            <person name="Lagendijk E.L."/>
            <person name="Lapidus A."/>
            <person name="Levasseur A."/>
            <person name="Lindquist E."/>
            <person name="Lipzen A."/>
            <person name="Logrieco A.F."/>
            <person name="MacCabe A."/>
            <person name="Maekelae M.R."/>
            <person name="Malavazi I."/>
            <person name="Melin P."/>
            <person name="Meyer V."/>
            <person name="Mielnichuk N."/>
            <person name="Miskei M."/>
            <person name="Molnar A.P."/>
            <person name="Mule G."/>
            <person name="Ngan C.Y."/>
            <person name="Orejas M."/>
            <person name="Orosz E."/>
            <person name="Ouedraogo J.P."/>
            <person name="Overkamp K.M."/>
            <person name="Park H.-S."/>
            <person name="Perrone G."/>
            <person name="Piumi F."/>
            <person name="Punt P.J."/>
            <person name="Ram A.F."/>
            <person name="Ramon A."/>
            <person name="Rauscher S."/>
            <person name="Record E."/>
            <person name="Riano-Pachon D.M."/>
            <person name="Robert V."/>
            <person name="Roehrig J."/>
            <person name="Ruller R."/>
            <person name="Salamov A."/>
            <person name="Salih N.S."/>
            <person name="Samson R.A."/>
            <person name="Sandor E."/>
            <person name="Sanguinetti M."/>
            <person name="Schuetze T."/>
            <person name="Sepcic K."/>
            <person name="Shelest E."/>
            <person name="Sherlock G."/>
            <person name="Sophianopoulou V."/>
            <person name="Squina F.M."/>
            <person name="Sun H."/>
            <person name="Susca A."/>
            <person name="Todd R.B."/>
            <person name="Tsang A."/>
            <person name="Unkles S.E."/>
            <person name="van de Wiele N."/>
            <person name="van Rossen-Uffink D."/>
            <person name="Oliveira J.V."/>
            <person name="Vesth T.C."/>
            <person name="Visser J."/>
            <person name="Yu J.-H."/>
            <person name="Zhou M."/>
            <person name="Andersen M.R."/>
            <person name="Archer D.B."/>
            <person name="Baker S.E."/>
            <person name="Benoit I."/>
            <person name="Brakhage A.A."/>
            <person name="Braus G.H."/>
            <person name="Fischer R."/>
            <person name="Frisvad J.C."/>
            <person name="Goldman G.H."/>
            <person name="Houbraken J."/>
            <person name="Oakley B."/>
            <person name="Pocsi I."/>
            <person name="Scazzocchio C."/>
            <person name="Seiboth B."/>
            <person name="vanKuyk P.A."/>
            <person name="Wortman J."/>
            <person name="Dyer P.S."/>
            <person name="Grigoriev I.V."/>
        </authorList>
    </citation>
    <scope>NUCLEOTIDE SEQUENCE [LARGE SCALE GENOMIC DNA]</scope>
    <source>
        <strain evidence="2">CBS 506.65</strain>
    </source>
</reference>
<dbReference type="GO" id="GO:0005506">
    <property type="term" value="F:iron ion binding"/>
    <property type="evidence" value="ECO:0007669"/>
    <property type="project" value="InterPro"/>
</dbReference>
<dbReference type="RefSeq" id="XP_022578520.1">
    <property type="nucleotide sequence ID" value="XM_022728101.1"/>
</dbReference>